<dbReference type="PANTHER" id="PTHR23079:SF55">
    <property type="entry name" value="RNA-DIRECTED RNA POLYMERASE"/>
    <property type="match status" value="1"/>
</dbReference>
<dbReference type="Pfam" id="PF26253">
    <property type="entry name" value="RdRP_head"/>
    <property type="match status" value="1"/>
</dbReference>
<accession>A0AAD9QQ14</accession>
<name>A0AAD9QQ14_ACRCE</name>
<keyword evidence="14" id="KW-1185">Reference proteome</keyword>
<organism evidence="13 14">
    <name type="scientific">Acropora cervicornis</name>
    <name type="common">Staghorn coral</name>
    <dbReference type="NCBI Taxonomy" id="6130"/>
    <lineage>
        <taxon>Eukaryota</taxon>
        <taxon>Metazoa</taxon>
        <taxon>Cnidaria</taxon>
        <taxon>Anthozoa</taxon>
        <taxon>Hexacorallia</taxon>
        <taxon>Scleractinia</taxon>
        <taxon>Astrocoeniina</taxon>
        <taxon>Acroporidae</taxon>
        <taxon>Acropora</taxon>
    </lineage>
</organism>
<keyword evidence="5" id="KW-0548">Nucleotidyltransferase</keyword>
<dbReference type="EC" id="2.7.7.48" evidence="2"/>
<evidence type="ECO:0000256" key="4">
    <source>
        <dbReference type="ARBA" id="ARBA00022679"/>
    </source>
</evidence>
<dbReference type="InterPro" id="IPR007855">
    <property type="entry name" value="RDRP"/>
</dbReference>
<evidence type="ECO:0000259" key="11">
    <source>
        <dbReference type="Pfam" id="PF25359"/>
    </source>
</evidence>
<evidence type="ECO:0000256" key="7">
    <source>
        <dbReference type="ARBA" id="ARBA00023158"/>
    </source>
</evidence>
<dbReference type="Proteomes" id="UP001249851">
    <property type="component" value="Unassembled WGS sequence"/>
</dbReference>
<comment type="similarity">
    <text evidence="1">Belongs to the RdRP family.</text>
</comment>
<keyword evidence="3 13" id="KW-0696">RNA-directed RNA polymerase</keyword>
<keyword evidence="4" id="KW-0808">Transferase</keyword>
<evidence type="ECO:0000313" key="14">
    <source>
        <dbReference type="Proteomes" id="UP001249851"/>
    </source>
</evidence>
<dbReference type="EMBL" id="JARQWQ010000020">
    <property type="protein sequence ID" value="KAK2565215.1"/>
    <property type="molecule type" value="Genomic_DNA"/>
</dbReference>
<evidence type="ECO:0000313" key="13">
    <source>
        <dbReference type="EMBL" id="KAK2565215.1"/>
    </source>
</evidence>
<protein>
    <recommendedName>
        <fullName evidence="2">RNA-directed RNA polymerase</fullName>
        <ecNumber evidence="2">2.7.7.48</ecNumber>
    </recommendedName>
</protein>
<keyword evidence="7" id="KW-0943">RNA-mediated gene silencing</keyword>
<comment type="catalytic activity">
    <reaction evidence="8">
        <text>RNA(n) + a ribonucleoside 5'-triphosphate = RNA(n+1) + diphosphate</text>
        <dbReference type="Rhea" id="RHEA:21248"/>
        <dbReference type="Rhea" id="RHEA-COMP:14527"/>
        <dbReference type="Rhea" id="RHEA-COMP:17342"/>
        <dbReference type="ChEBI" id="CHEBI:33019"/>
        <dbReference type="ChEBI" id="CHEBI:61557"/>
        <dbReference type="ChEBI" id="CHEBI:140395"/>
        <dbReference type="EC" id="2.7.7.48"/>
    </reaction>
</comment>
<dbReference type="GO" id="GO:0003968">
    <property type="term" value="F:RNA-directed RNA polymerase activity"/>
    <property type="evidence" value="ECO:0007669"/>
    <property type="project" value="UniProtKB-KW"/>
</dbReference>
<evidence type="ECO:0000256" key="2">
    <source>
        <dbReference type="ARBA" id="ARBA00012494"/>
    </source>
</evidence>
<feature type="domain" description="RDRP C-terminal head" evidence="12">
    <location>
        <begin position="1006"/>
        <end position="1175"/>
    </location>
</feature>
<gene>
    <name evidence="13" type="ORF">P5673_011149</name>
</gene>
<feature type="region of interest" description="Disordered" evidence="9">
    <location>
        <begin position="1688"/>
        <end position="1707"/>
    </location>
</feature>
<proteinExistence type="inferred from homology"/>
<reference evidence="13" key="1">
    <citation type="journal article" date="2023" name="G3 (Bethesda)">
        <title>Whole genome assembly and annotation of the endangered Caribbean coral Acropora cervicornis.</title>
        <authorList>
            <person name="Selwyn J.D."/>
            <person name="Vollmer S.V."/>
        </authorList>
    </citation>
    <scope>NUCLEOTIDE SEQUENCE</scope>
    <source>
        <strain evidence="13">K2</strain>
    </source>
</reference>
<keyword evidence="6" id="KW-0694">RNA-binding</keyword>
<evidence type="ECO:0000256" key="9">
    <source>
        <dbReference type="SAM" id="MobiDB-lite"/>
    </source>
</evidence>
<dbReference type="GO" id="GO:0030422">
    <property type="term" value="P:siRNA processing"/>
    <property type="evidence" value="ECO:0007669"/>
    <property type="project" value="TreeGrafter"/>
</dbReference>
<dbReference type="GO" id="GO:0003723">
    <property type="term" value="F:RNA binding"/>
    <property type="evidence" value="ECO:0007669"/>
    <property type="project" value="UniProtKB-KW"/>
</dbReference>
<evidence type="ECO:0000259" key="10">
    <source>
        <dbReference type="Pfam" id="PF05183"/>
    </source>
</evidence>
<feature type="domain" description="PH-like" evidence="11">
    <location>
        <begin position="120"/>
        <end position="278"/>
    </location>
</feature>
<dbReference type="Pfam" id="PF25359">
    <property type="entry name" value="PH_met_RdRP"/>
    <property type="match status" value="1"/>
</dbReference>
<sequence>MATRLRQTTIKQKDVRLAINICTDRISDENYKDLSDFKHLRHQDFQVVEEANKPTDTGNTRNIKITLKTEKNFGKAQFFEKVSKAWCSSICNRGDPFWLESAEPAIDTFKYKSNDPKQVLQANSFGFGSFFNRGTYIEHWSSQHDLLLIKDKHIQIEFEHDTKLLVITFLEKDGTQVFNEVRIEMDYRHLETYVVIDNDNDQTSSQKTIKLYIPLQFPPKVFQVVKHGEHTYNKRVTHFLRCYPEVLGSCSVLCLCFPENLQLNKANSPSALIARLSQKSFSCFFGAIKTKPPLRRTEMPTKPDLPEFKITYALECLLSRGYKVRDRLSQKFYDLLEKASDRYKSIRDGRPVTRERICNALYRLVNLVETDRFCPLEDHLNSLLYGEQKHLTAFQFEKPNHYVYVPRLIITPTQRFLIPPELVAENRVIRDYGHESAMRIAFRDEDFSKLSSTHRDSLNEVLQERVVGLLSKYIVIGGRKFEFLACSNSQLRDHGAWLYAVDGEHRAHDIRSSLGRLDEIRCVATYVSRMGQCFSSTKEAVTIDIGEGFKDEKIQDVEVKFNNVFFKCCLKWRSGKYTFSDGIGKISLALARTVADNLDLDPIPSAYQIRFGGCKGMLAIDPRIRGGNFREILQYRESMRKFDSNHCVLEICETSKPNLLYLNRQCIILLSGLGVPDDVFIGLQDEMLRYLASILLFESVALETLRRITIPGGLKFALLSRSGIKVTQEPFFRSLLHAVYKSRLGDLLRRARIAIPETHGRLLMGVMDETGSLKYGQVFVRYSKFVSEPGKELEILQGRVVISKNPCFHPGDMRTFQAVDVEALHHLVDCVVFPATGHRPHPNEMSGSDLDGDKYFVTWLDKLVPTRRNEEAMDFTAPKKKTIEGKVEVSHMIEFVSDYIKNDQLGIIANAHLVHADCDEKGIFSTECIKLAHMHSDAVDFPKTGECPTLPKELRPDQYPDFMMNPRKPQYKSNRILGKLFRKCHSLDRAQRFSASDSSGAFITPDEDLKVRGYERYLEDAEASRKHYNAKLEGLMSLYGLKNEGEVITGCLFRVNTRLSAKTDEKFEAAQMIQASLATLRARTREAFYDEFGGEEAVMEEFEENGSFDDEVMMKASAWYMATYDQVDQPQPLRSSQRDHQTVDARNEIKLISFPWVVDRILAEIKDAKQKERQANGIQQEQTLNVVEDLITEQAAYFFKSMQSKIAHDRHLQIDGQRKLQSLIARLSSGSVRVPRLSLFGASLSGISDHNDGRHRFEIYLHFKWNASVPEQRQYLQLLQRSFKKFGDVKITRDVLLHFQRTQGLLKQEYYITADSNKMLTSAYVSLHVQRCPPLLHLLLIIMHWGRRRQINGFHENFFLTDEQLAIIFITFCQKSGFINKLSFDEIKNFASRFLGLESSSQQIEAEDIWNRMVLEENDRHQVRCFRDDVTPGYVLIKFFEHYITTSDNDPLDIRRMANPVNRSEPLLPHLSSEKETIGVFSDAALHAFHEIAQCGGLDCLTASLTTEDTHELTETMTLPNSIRGALRFAEEYVRVKLSQQTSSQITIRPAPNGYILEAKGNYLTLHNVQKELEKLEATCKSYIYDHNVSGGTRFLFLNQRAAEDPVEFKPLNSQFAVNLKCISYSTEDKAETKFLNTLSRQLELFQREYLPYIHGSSTLTITAEFGRILAENISFARSTLREVEDMFSENADPRKQSGNANREKSARHKFTPFIDNAGDWSASFPSRKHISTQESFTLGVKVSKNQGLTFVYDKNLTLCDVEIPPINWVVADIKTPRPRDARSHDTDIRITVCSERKLEGDEKQDAMMSADYERFKPDIRKSTRSGSVLELVMEQKEMVLFVRHDKTSVYEVQDSSNFWIEEREVKTYKAKGSRFLSNPRASSEVKICGVFDGKDSANAKKIAQDVWAAAKKLQVQINYNVAVSSTLKRH</sequence>
<evidence type="ECO:0000256" key="6">
    <source>
        <dbReference type="ARBA" id="ARBA00022884"/>
    </source>
</evidence>
<feature type="domain" description="RDRP core" evidence="10">
    <location>
        <begin position="410"/>
        <end position="983"/>
    </location>
</feature>
<dbReference type="GO" id="GO:0031380">
    <property type="term" value="C:nuclear RNA-directed RNA polymerase complex"/>
    <property type="evidence" value="ECO:0007669"/>
    <property type="project" value="TreeGrafter"/>
</dbReference>
<evidence type="ECO:0000256" key="1">
    <source>
        <dbReference type="ARBA" id="ARBA00005762"/>
    </source>
</evidence>
<dbReference type="PANTHER" id="PTHR23079">
    <property type="entry name" value="RNA-DEPENDENT RNA POLYMERASE"/>
    <property type="match status" value="1"/>
</dbReference>
<evidence type="ECO:0000259" key="12">
    <source>
        <dbReference type="Pfam" id="PF26253"/>
    </source>
</evidence>
<evidence type="ECO:0000256" key="5">
    <source>
        <dbReference type="ARBA" id="ARBA00022695"/>
    </source>
</evidence>
<reference evidence="13" key="2">
    <citation type="journal article" date="2023" name="Science">
        <title>Genomic signatures of disease resistance in endangered staghorn corals.</title>
        <authorList>
            <person name="Vollmer S.V."/>
            <person name="Selwyn J.D."/>
            <person name="Despard B.A."/>
            <person name="Roesel C.L."/>
        </authorList>
    </citation>
    <scope>NUCLEOTIDE SEQUENCE</scope>
    <source>
        <strain evidence="13">K2</strain>
    </source>
</reference>
<dbReference type="Pfam" id="PF05183">
    <property type="entry name" value="RdRP"/>
    <property type="match status" value="1"/>
</dbReference>
<comment type="caution">
    <text evidence="13">The sequence shown here is derived from an EMBL/GenBank/DDBJ whole genome shotgun (WGS) entry which is preliminary data.</text>
</comment>
<dbReference type="InterPro" id="IPR058752">
    <property type="entry name" value="RDRP_C_head"/>
</dbReference>
<dbReference type="InterPro" id="IPR057493">
    <property type="entry name" value="PH_RdRP-assoc"/>
</dbReference>
<dbReference type="InterPro" id="IPR057596">
    <property type="entry name" value="RDRP_core"/>
</dbReference>
<evidence type="ECO:0000256" key="3">
    <source>
        <dbReference type="ARBA" id="ARBA00022484"/>
    </source>
</evidence>
<evidence type="ECO:0000256" key="8">
    <source>
        <dbReference type="ARBA" id="ARBA00048744"/>
    </source>
</evidence>